<keyword evidence="3 10" id="KW-0328">Glycosyltransferase</keyword>
<feature type="transmembrane region" description="Helical" evidence="8">
    <location>
        <begin position="98"/>
        <end position="115"/>
    </location>
</feature>
<comment type="subcellular location">
    <subcellularLocation>
        <location evidence="1">Cell membrane</location>
        <topology evidence="1">Multi-pass membrane protein</topology>
    </subcellularLocation>
</comment>
<dbReference type="GO" id="GO:0009103">
    <property type="term" value="P:lipopolysaccharide biosynthetic process"/>
    <property type="evidence" value="ECO:0007669"/>
    <property type="project" value="UniProtKB-ARBA"/>
</dbReference>
<evidence type="ECO:0000256" key="5">
    <source>
        <dbReference type="ARBA" id="ARBA00022692"/>
    </source>
</evidence>
<proteinExistence type="predicted"/>
<dbReference type="GO" id="GO:0010041">
    <property type="term" value="P:response to iron(III) ion"/>
    <property type="evidence" value="ECO:0007669"/>
    <property type="project" value="TreeGrafter"/>
</dbReference>
<keyword evidence="4 10" id="KW-0808">Transferase</keyword>
<accession>A0A1U7CY74</accession>
<dbReference type="AlphaFoldDB" id="A0A1U7CY74"/>
<feature type="transmembrane region" description="Helical" evidence="8">
    <location>
        <begin position="290"/>
        <end position="311"/>
    </location>
</feature>
<feature type="transmembrane region" description="Helical" evidence="8">
    <location>
        <begin position="375"/>
        <end position="395"/>
    </location>
</feature>
<dbReference type="GO" id="GO:0005886">
    <property type="term" value="C:plasma membrane"/>
    <property type="evidence" value="ECO:0007669"/>
    <property type="project" value="UniProtKB-SubCell"/>
</dbReference>
<evidence type="ECO:0000256" key="4">
    <source>
        <dbReference type="ARBA" id="ARBA00022679"/>
    </source>
</evidence>
<feature type="domain" description="Glycosyltransferase RgtA/B/C/D-like" evidence="9">
    <location>
        <begin position="73"/>
        <end position="232"/>
    </location>
</feature>
<name>A0A1U7CY74_9BACT</name>
<dbReference type="InterPro" id="IPR050297">
    <property type="entry name" value="LipidA_mod_glycosyltrf_83"/>
</dbReference>
<dbReference type="KEGG" id="pbor:BSF38_05489"/>
<evidence type="ECO:0000313" key="10">
    <source>
        <dbReference type="EMBL" id="APW63902.1"/>
    </source>
</evidence>
<evidence type="ECO:0000256" key="8">
    <source>
        <dbReference type="SAM" id="Phobius"/>
    </source>
</evidence>
<feature type="transmembrane region" description="Helical" evidence="8">
    <location>
        <begin position="323"/>
        <end position="342"/>
    </location>
</feature>
<evidence type="ECO:0000256" key="2">
    <source>
        <dbReference type="ARBA" id="ARBA00022475"/>
    </source>
</evidence>
<dbReference type="PANTHER" id="PTHR33908">
    <property type="entry name" value="MANNOSYLTRANSFERASE YKCB-RELATED"/>
    <property type="match status" value="1"/>
</dbReference>
<dbReference type="Pfam" id="PF13231">
    <property type="entry name" value="PMT_2"/>
    <property type="match status" value="1"/>
</dbReference>
<keyword evidence="11" id="KW-1185">Reference proteome</keyword>
<feature type="transmembrane region" description="Helical" evidence="8">
    <location>
        <begin position="121"/>
        <end position="140"/>
    </location>
</feature>
<dbReference type="PANTHER" id="PTHR33908:SF3">
    <property type="entry name" value="UNDECAPRENYL PHOSPHATE-ALPHA-4-AMINO-4-DEOXY-L-ARABINOSE ARABINOSYL TRANSFERASE"/>
    <property type="match status" value="1"/>
</dbReference>
<dbReference type="EMBL" id="CP019082">
    <property type="protein sequence ID" value="APW63902.1"/>
    <property type="molecule type" value="Genomic_DNA"/>
</dbReference>
<sequence length="564" mass="61808">MRWSFLVLVAILVFDVWYRAHTFAPTVVEATGVNLWPATVGPSEPLDCDEAIYAHMGRRLLAGDVLYRDLTENKPPLGYWLYATPIALFGYNELAIRLFPIPYVLGTIALLWWIGLKLSGPAAGCIAAAVYAIVSTDPYLYGNGSNLEHQMNFFSVASLALILLGWTRKTLWPLALAGVCLGAATLVKQVAVLPIIVYGAAVLAIPTKSRAKDLAALTFGLGLVLLLAAAVLIAQGAGVSAYDDIFRFGRAMATDTLPEPGAPSAWVRWLTGNADPTGKLPWPFGNTNYLVWWATGSWPLWLAAAPCIAHLALGPNGSAGRKLVAAWTVAAGVQVVLPGLYWAHYYLLPTPGIAVAAAVTLTDCLAAVRKRFRFADLGGVVVVLAAILGTAFLQVRDYLLCPPQELTIRYKGGGQWVFLRRLGLELAQRSKLWEHPTLYVWGWQSPLHFYGKLDGASRHLFVDNLLRDQAERDHPLIKPRVEEILRDLRTHPPALIFAGYPPFPALRAFLFENYMPTNLPGTFFEKSLPSTQAQTQSGIGLWVEKSKYRAFEQAHAPQSGSFTY</sequence>
<dbReference type="RefSeq" id="WP_076350205.1">
    <property type="nucleotide sequence ID" value="NZ_CP019082.1"/>
</dbReference>
<gene>
    <name evidence="10" type="primary">arnT_3</name>
    <name evidence="10" type="ORF">BSF38_05489</name>
</gene>
<keyword evidence="2" id="KW-1003">Cell membrane</keyword>
<feature type="transmembrane region" description="Helical" evidence="8">
    <location>
        <begin position="174"/>
        <end position="202"/>
    </location>
</feature>
<dbReference type="OrthoDB" id="266031at2"/>
<keyword evidence="6 8" id="KW-1133">Transmembrane helix</keyword>
<evidence type="ECO:0000256" key="1">
    <source>
        <dbReference type="ARBA" id="ARBA00004651"/>
    </source>
</evidence>
<evidence type="ECO:0000256" key="6">
    <source>
        <dbReference type="ARBA" id="ARBA00022989"/>
    </source>
</evidence>
<evidence type="ECO:0000313" key="11">
    <source>
        <dbReference type="Proteomes" id="UP000186309"/>
    </source>
</evidence>
<evidence type="ECO:0000259" key="9">
    <source>
        <dbReference type="Pfam" id="PF13231"/>
    </source>
</evidence>
<protein>
    <submittedName>
        <fullName evidence="10">Undecaprenyl phosphate-alpha-4-amino-4-deoxy-L-arabinose arabinosyl transferase</fullName>
        <ecNumber evidence="10">2.4.2.43</ecNumber>
    </submittedName>
</protein>
<feature type="transmembrane region" description="Helical" evidence="8">
    <location>
        <begin position="152"/>
        <end position="168"/>
    </location>
</feature>
<keyword evidence="5 8" id="KW-0812">Transmembrane</keyword>
<evidence type="ECO:0000256" key="3">
    <source>
        <dbReference type="ARBA" id="ARBA00022676"/>
    </source>
</evidence>
<dbReference type="GO" id="GO:0103015">
    <property type="term" value="F:4-amino-4-deoxy-L-arabinose transferase activity"/>
    <property type="evidence" value="ECO:0007669"/>
    <property type="project" value="UniProtKB-EC"/>
</dbReference>
<dbReference type="EC" id="2.4.2.43" evidence="10"/>
<evidence type="ECO:0000256" key="7">
    <source>
        <dbReference type="ARBA" id="ARBA00023136"/>
    </source>
</evidence>
<dbReference type="InterPro" id="IPR038731">
    <property type="entry name" value="RgtA/B/C-like"/>
</dbReference>
<reference evidence="11" key="1">
    <citation type="submission" date="2016-12" db="EMBL/GenBank/DDBJ databases">
        <title>Comparative genomics of four Isosphaeraceae planctomycetes: a common pool of plasmids and glycoside hydrolase genes.</title>
        <authorList>
            <person name="Ivanova A."/>
        </authorList>
    </citation>
    <scope>NUCLEOTIDE SEQUENCE [LARGE SCALE GENOMIC DNA]</scope>
    <source>
        <strain evidence="11">PX4</strain>
    </source>
</reference>
<dbReference type="Proteomes" id="UP000186309">
    <property type="component" value="Chromosome"/>
</dbReference>
<keyword evidence="7 8" id="KW-0472">Membrane</keyword>
<feature type="transmembrane region" description="Helical" evidence="8">
    <location>
        <begin position="348"/>
        <end position="368"/>
    </location>
</feature>
<dbReference type="STRING" id="1387353.BSF38_05489"/>
<organism evidence="10 11">
    <name type="scientific">Paludisphaera borealis</name>
    <dbReference type="NCBI Taxonomy" id="1387353"/>
    <lineage>
        <taxon>Bacteria</taxon>
        <taxon>Pseudomonadati</taxon>
        <taxon>Planctomycetota</taxon>
        <taxon>Planctomycetia</taxon>
        <taxon>Isosphaerales</taxon>
        <taxon>Isosphaeraceae</taxon>
        <taxon>Paludisphaera</taxon>
    </lineage>
</organism>
<feature type="transmembrane region" description="Helical" evidence="8">
    <location>
        <begin position="214"/>
        <end position="234"/>
    </location>
</feature>